<dbReference type="AlphaFoldDB" id="A0A835YU67"/>
<reference evidence="3" key="1">
    <citation type="submission" date="2021-02" db="EMBL/GenBank/DDBJ databases">
        <title>First Annotated Genome of the Yellow-green Alga Tribonema minus.</title>
        <authorList>
            <person name="Mahan K.M."/>
        </authorList>
    </citation>
    <scope>NUCLEOTIDE SEQUENCE</scope>
    <source>
        <strain evidence="3">UTEX B ZZ1240</strain>
    </source>
</reference>
<name>A0A835YU67_9STRA</name>
<protein>
    <submittedName>
        <fullName evidence="3">Uncharacterized protein</fullName>
    </submittedName>
</protein>
<gene>
    <name evidence="3" type="ORF">JKP88DRAFT_278694</name>
</gene>
<evidence type="ECO:0000313" key="3">
    <source>
        <dbReference type="EMBL" id="KAG5181712.1"/>
    </source>
</evidence>
<feature type="compositionally biased region" description="Low complexity" evidence="2">
    <location>
        <begin position="21"/>
        <end position="35"/>
    </location>
</feature>
<feature type="coiled-coil region" evidence="1">
    <location>
        <begin position="746"/>
        <end position="773"/>
    </location>
</feature>
<organism evidence="3 4">
    <name type="scientific">Tribonema minus</name>
    <dbReference type="NCBI Taxonomy" id="303371"/>
    <lineage>
        <taxon>Eukaryota</taxon>
        <taxon>Sar</taxon>
        <taxon>Stramenopiles</taxon>
        <taxon>Ochrophyta</taxon>
        <taxon>PX clade</taxon>
        <taxon>Xanthophyceae</taxon>
        <taxon>Tribonematales</taxon>
        <taxon>Tribonemataceae</taxon>
        <taxon>Tribonema</taxon>
    </lineage>
</organism>
<keyword evidence="4" id="KW-1185">Reference proteome</keyword>
<comment type="caution">
    <text evidence="3">The sequence shown here is derived from an EMBL/GenBank/DDBJ whole genome shotgun (WGS) entry which is preliminary data.</text>
</comment>
<evidence type="ECO:0000256" key="1">
    <source>
        <dbReference type="SAM" id="Coils"/>
    </source>
</evidence>
<dbReference type="Proteomes" id="UP000664859">
    <property type="component" value="Unassembled WGS sequence"/>
</dbReference>
<sequence length="1062" mass="112525">MQPAGHPDGSAPAKRRKVKSGRSSASASADGTGDASFSPGAPEYLFAAALEAAQETRVAQPLGPAAIRLHARLAELHASQLAHRLWHNGRNAAVSTQINKSKRWSFKGDNPHFGGDPGTSSMCIATALTALGCSQASATTLLPGGLWRPCDIALLPVPALKQGMDDMGAGSLRALGGSRVWVLELCARCMLDDTTTAQYRGSRPYVEACFAACEEFARSEECRRMRAQVLQRYLQALQQPGGAAAEPVPPGSATEDEIASRQQQFAAQHCVHAVELARAAAAEFRSPGSSALAELEGPLLRGATSAAAAAATAAAAEPAAAAAAVNVAPPIGSTVAAAVAAAAAGAAAAAAVNVAPPIGGGAAAAAPDAAVNIAPPLGVAAADSNAIEVALRQKRDELCVRSGNITAADLRSLSTGQLRQKAAEGRVTRTYFLWIENKQFGPVFIAPEPATLMRDILAALLGVARFKASLVDAADDILVLLGLFASTADLAPAASRAGAAAGRQTHAGHHLRGRGSDILEIVLEGAKALVRQGGQNAAAWGVVVELVEHVITLTKGAVAAAMRAELCLAAARHASTQAETVHFARLDENAFPFWRQLRAVPPFCVAQDKEAGGLCSHLGHLPASLLEERPDHAIALHVNGTKVLATKCAESAAILADLVEMLLHGERAATTYLHPTDRSKLATMPLAQPLWLTSATDGDRRLRRHDYALDALHTKEGRLLEAGEQFEPVMEEIRRLLLSDPEELQRQRALVQLEMLQEDVSRLRCELRQRRQAGEGVTLEELALQNRPRHGEQAAAAAANAALDDISSCCSGTDSTRLDDAYITATADLDDPEIHASYGAMAAAMRQLSAEFCSDAEDEEWVFPLVICGEDIERMVGETGRERWGRVLESVRRHTRLAVAGTQQELLRAFAEGGVAGGCGTPWLGRMHIVLVHGRALPASAVQGLTSWDVADAMPVLWRADRLQGVLVPLKEGETTELVELTEDDTWDLDPDLLPAPLGTLYHRRCWAVCRGVPGTTGRVCRAVVERTVVEWCMQQHQEPHGYMNFTPYPPTENPVEGPGCD</sequence>
<keyword evidence="1" id="KW-0175">Coiled coil</keyword>
<evidence type="ECO:0000256" key="2">
    <source>
        <dbReference type="SAM" id="MobiDB-lite"/>
    </source>
</evidence>
<evidence type="ECO:0000313" key="4">
    <source>
        <dbReference type="Proteomes" id="UP000664859"/>
    </source>
</evidence>
<accession>A0A835YU67</accession>
<dbReference type="EMBL" id="JAFCMP010000301">
    <property type="protein sequence ID" value="KAG5181712.1"/>
    <property type="molecule type" value="Genomic_DNA"/>
</dbReference>
<proteinExistence type="predicted"/>
<feature type="region of interest" description="Disordered" evidence="2">
    <location>
        <begin position="1"/>
        <end position="35"/>
    </location>
</feature>